<dbReference type="InterPro" id="IPR036273">
    <property type="entry name" value="CRAL/TRIO_N_dom_sf"/>
</dbReference>
<protein>
    <recommendedName>
        <fullName evidence="1">CRAL-TRIO domain-containing protein</fullName>
    </recommendedName>
</protein>
<reference evidence="2" key="1">
    <citation type="submission" date="2019-08" db="EMBL/GenBank/DDBJ databases">
        <title>The genome of the North American firefly Photinus pyralis.</title>
        <authorList>
            <consortium name="Photinus pyralis genome working group"/>
            <person name="Fallon T.R."/>
            <person name="Sander Lower S.E."/>
            <person name="Weng J.-K."/>
        </authorList>
    </citation>
    <scope>NUCLEOTIDE SEQUENCE</scope>
    <source>
        <strain evidence="2">TRF0915ILg1</strain>
        <tissue evidence="2">Whole body</tissue>
    </source>
</reference>
<dbReference type="PROSITE" id="PS50191">
    <property type="entry name" value="CRAL_TRIO"/>
    <property type="match status" value="1"/>
</dbReference>
<proteinExistence type="predicted"/>
<dbReference type="PRINTS" id="PR00180">
    <property type="entry name" value="CRETINALDHBP"/>
</dbReference>
<organism evidence="2 3">
    <name type="scientific">Ignelater luminosus</name>
    <name type="common">Cucubano</name>
    <name type="synonym">Pyrophorus luminosus</name>
    <dbReference type="NCBI Taxonomy" id="2038154"/>
    <lineage>
        <taxon>Eukaryota</taxon>
        <taxon>Metazoa</taxon>
        <taxon>Ecdysozoa</taxon>
        <taxon>Arthropoda</taxon>
        <taxon>Hexapoda</taxon>
        <taxon>Insecta</taxon>
        <taxon>Pterygota</taxon>
        <taxon>Neoptera</taxon>
        <taxon>Endopterygota</taxon>
        <taxon>Coleoptera</taxon>
        <taxon>Polyphaga</taxon>
        <taxon>Elateriformia</taxon>
        <taxon>Elateroidea</taxon>
        <taxon>Elateridae</taxon>
        <taxon>Agrypninae</taxon>
        <taxon>Pyrophorini</taxon>
        <taxon>Ignelater</taxon>
    </lineage>
</organism>
<dbReference type="InterPro" id="IPR036865">
    <property type="entry name" value="CRAL-TRIO_dom_sf"/>
</dbReference>
<dbReference type="Gene3D" id="1.20.5.1200">
    <property type="entry name" value="Alpha-tocopherol transfer"/>
    <property type="match status" value="1"/>
</dbReference>
<dbReference type="PANTHER" id="PTHR10174">
    <property type="entry name" value="ALPHA-TOCOPHEROL TRANSFER PROTEIN-RELATED"/>
    <property type="match status" value="1"/>
</dbReference>
<comment type="caution">
    <text evidence="2">The sequence shown here is derived from an EMBL/GenBank/DDBJ whole genome shotgun (WGS) entry which is preliminary data.</text>
</comment>
<evidence type="ECO:0000313" key="2">
    <source>
        <dbReference type="EMBL" id="KAF2904400.1"/>
    </source>
</evidence>
<dbReference type="SMART" id="SM00516">
    <property type="entry name" value="SEC14"/>
    <property type="match status" value="1"/>
</dbReference>
<gene>
    <name evidence="2" type="ORF">ILUMI_01777</name>
</gene>
<evidence type="ECO:0000259" key="1">
    <source>
        <dbReference type="PROSITE" id="PS50191"/>
    </source>
</evidence>
<dbReference type="PANTHER" id="PTHR10174:SF212">
    <property type="entry name" value="MIP26555P1"/>
    <property type="match status" value="1"/>
</dbReference>
<dbReference type="SMART" id="SM01100">
    <property type="entry name" value="CRAL_TRIO_N"/>
    <property type="match status" value="1"/>
</dbReference>
<evidence type="ECO:0000313" key="3">
    <source>
        <dbReference type="Proteomes" id="UP000801492"/>
    </source>
</evidence>
<dbReference type="Gene3D" id="3.40.525.10">
    <property type="entry name" value="CRAL-TRIO lipid binding domain"/>
    <property type="match status" value="1"/>
</dbReference>
<dbReference type="InterPro" id="IPR011074">
    <property type="entry name" value="CRAL/TRIO_N_dom"/>
</dbReference>
<dbReference type="Proteomes" id="UP000801492">
    <property type="component" value="Unassembled WGS sequence"/>
</dbReference>
<keyword evidence="3" id="KW-1185">Reference proteome</keyword>
<sequence>MSFTLELGPLSDDAKALAEKELRETPENVKKGIEELKELLKNDPSLSFDTDDEFLIIFLRPCKFYAKSAYELMKRIADFKEKHKNLLDNLMPADEQDGFIKYNVVNVLKDRDHKGRRVLIQNAGSLWDPSKVSADQVFRMLYLMHEAAVLEPETQVRGGVVILDFDGLSTKQVMALTPSVSMRLLSFIQEAMPLRLKEVHIVKQPFIFNMVWNIFKPFIKEKLKGRLFFHGTKMASLHKHMDPSCLPKNYGGVLPEIDYTGANWYPAIQNHLDHMKKMSVCGYAKK</sequence>
<dbReference type="GO" id="GO:1902936">
    <property type="term" value="F:phosphatidylinositol bisphosphate binding"/>
    <property type="evidence" value="ECO:0007669"/>
    <property type="project" value="TreeGrafter"/>
</dbReference>
<dbReference type="CDD" id="cd00170">
    <property type="entry name" value="SEC14"/>
    <property type="match status" value="1"/>
</dbReference>
<accession>A0A8K0DDS2</accession>
<dbReference type="GO" id="GO:0016020">
    <property type="term" value="C:membrane"/>
    <property type="evidence" value="ECO:0007669"/>
    <property type="project" value="TreeGrafter"/>
</dbReference>
<dbReference type="InterPro" id="IPR001251">
    <property type="entry name" value="CRAL-TRIO_dom"/>
</dbReference>
<dbReference type="EMBL" id="VTPC01000783">
    <property type="protein sequence ID" value="KAF2904400.1"/>
    <property type="molecule type" value="Genomic_DNA"/>
</dbReference>
<dbReference type="Gene3D" id="1.10.8.20">
    <property type="entry name" value="N-terminal domain of phosphatidylinositol transfer protein sec14p"/>
    <property type="match status" value="1"/>
</dbReference>
<dbReference type="AlphaFoldDB" id="A0A8K0DDS2"/>
<dbReference type="SUPFAM" id="SSF46938">
    <property type="entry name" value="CRAL/TRIO N-terminal domain"/>
    <property type="match status" value="1"/>
</dbReference>
<name>A0A8K0DDS2_IGNLU</name>
<dbReference type="Pfam" id="PF00650">
    <property type="entry name" value="CRAL_TRIO"/>
    <property type="match status" value="1"/>
</dbReference>
<feature type="domain" description="CRAL-TRIO" evidence="1">
    <location>
        <begin position="95"/>
        <end position="258"/>
    </location>
</feature>
<dbReference type="SUPFAM" id="SSF52087">
    <property type="entry name" value="CRAL/TRIO domain"/>
    <property type="match status" value="1"/>
</dbReference>
<dbReference type="OrthoDB" id="75724at2759"/>